<proteinExistence type="predicted"/>
<protein>
    <submittedName>
        <fullName evidence="1">DUF300-domain-containing protein</fullName>
    </submittedName>
</protein>
<evidence type="ECO:0000313" key="2">
    <source>
        <dbReference type="Proteomes" id="UP000249057"/>
    </source>
</evidence>
<name>A0ACD1G2I8_9EURO</name>
<dbReference type="EMBL" id="KZ825362">
    <property type="protein sequence ID" value="RAH43430.1"/>
    <property type="molecule type" value="Genomic_DNA"/>
</dbReference>
<reference evidence="1" key="1">
    <citation type="submission" date="2018-02" db="EMBL/GenBank/DDBJ databases">
        <title>The genomes of Aspergillus section Nigri reveals drivers in fungal speciation.</title>
        <authorList>
            <consortium name="DOE Joint Genome Institute"/>
            <person name="Vesth T.C."/>
            <person name="Nybo J."/>
            <person name="Theobald S."/>
            <person name="Brandl J."/>
            <person name="Frisvad J.C."/>
            <person name="Nielsen K.F."/>
            <person name="Lyhne E.K."/>
            <person name="Kogle M.E."/>
            <person name="Kuo A."/>
            <person name="Riley R."/>
            <person name="Clum A."/>
            <person name="Nolan M."/>
            <person name="Lipzen A."/>
            <person name="Salamov A."/>
            <person name="Henrissat B."/>
            <person name="Wiebenga A."/>
            <person name="De vries R.P."/>
            <person name="Grigoriev I.V."/>
            <person name="Mortensen U.H."/>
            <person name="Andersen M.R."/>
            <person name="Baker S.E."/>
        </authorList>
    </citation>
    <scope>NUCLEOTIDE SEQUENCE</scope>
    <source>
        <strain evidence="1">CBS 621.78</strain>
    </source>
</reference>
<evidence type="ECO:0000313" key="1">
    <source>
        <dbReference type="EMBL" id="RAH43430.1"/>
    </source>
</evidence>
<gene>
    <name evidence="1" type="ORF">BO95DRAFT_516304</name>
</gene>
<sequence length="413" mass="46508">MGHAVCNSTTEDQTLTETPLWNGDLTFHDLCLIISGVFAIIASIVSIVPIMGHALHYTKPIEQRQVIRILGMVPVYSLVSWLSIYYYKESVYFEIIATSYEAVAICAFFTLLCHYIAPDLHSQKAYFRNITPKQWIWPLPWLQRCCGGEQGFWRTPRSGLTWFNAVWVDIFQYCLLRVLLSILSIITEYFHIYCEETLSPAFAYVWILALDCTAVGIAMFCLVQFYLQIKEVIDQHSPFLKLLCIKLVIFLSFWQSSLVSLLSSSGVIQASPKVQSPDITVGLPNLLISIEMALFAVLHMFAYPWEPYLPSNIGEVTDLYGNGSAVVQGGRWGLAALLDAWNPRDLLNAVARSLRWITVGRKARWQDPSYDHRPILTEAGDGARGLTIALDEVTGVAERKLSSTPPTSVQEVI</sequence>
<dbReference type="Proteomes" id="UP000249057">
    <property type="component" value="Unassembled WGS sequence"/>
</dbReference>
<keyword evidence="2" id="KW-1185">Reference proteome</keyword>
<accession>A0ACD1G2I8</accession>
<organism evidence="1 2">
    <name type="scientific">Aspergillus brunneoviolaceus CBS 621.78</name>
    <dbReference type="NCBI Taxonomy" id="1450534"/>
    <lineage>
        <taxon>Eukaryota</taxon>
        <taxon>Fungi</taxon>
        <taxon>Dikarya</taxon>
        <taxon>Ascomycota</taxon>
        <taxon>Pezizomycotina</taxon>
        <taxon>Eurotiomycetes</taxon>
        <taxon>Eurotiomycetidae</taxon>
        <taxon>Eurotiales</taxon>
        <taxon>Aspergillaceae</taxon>
        <taxon>Aspergillus</taxon>
        <taxon>Aspergillus subgen. Circumdati</taxon>
    </lineage>
</organism>